<reference evidence="1 2" key="1">
    <citation type="journal article" date="2009" name="Proc. Natl. Acad. Sci. U.S.A.">
        <title>The genomic basis of trophic strategy in marine bacteria.</title>
        <authorList>
            <person name="Lauro F.M."/>
            <person name="McDougald D."/>
            <person name="Thomas T."/>
            <person name="Williams T.J."/>
            <person name="Egan S."/>
            <person name="Rice S."/>
            <person name="DeMaere M.Z."/>
            <person name="Ting L."/>
            <person name="Ertan H."/>
            <person name="Johnson J."/>
            <person name="Ferriera S."/>
            <person name="Lapidus A."/>
            <person name="Anderson I."/>
            <person name="Kyrpides N."/>
            <person name="Munk A.C."/>
            <person name="Detter C."/>
            <person name="Han C.S."/>
            <person name="Brown M.V."/>
            <person name="Robb F.T."/>
            <person name="Kjelleberg S."/>
            <person name="Cavicchioli R."/>
        </authorList>
    </citation>
    <scope>NUCLEOTIDE SEQUENCE [LARGE SCALE GENOMIC DNA]</scope>
    <source>
        <strain evidence="1 2">S14</strain>
    </source>
</reference>
<dbReference type="eggNOG" id="ENOG5033FBC">
    <property type="taxonomic scope" value="Bacteria"/>
</dbReference>
<comment type="caution">
    <text evidence="1">The sequence shown here is derived from an EMBL/GenBank/DDBJ whole genome shotgun (WGS) entry which is preliminary data.</text>
</comment>
<dbReference type="EMBL" id="AAOJ01000005">
    <property type="protein sequence ID" value="EAS63840.1"/>
    <property type="molecule type" value="Genomic_DNA"/>
</dbReference>
<accession>Q1ZN89</accession>
<organism evidence="1 2">
    <name type="scientific">Photobacterium angustum (strain S14 / CCUG 15956)</name>
    <name type="common">Vibrio sp. (strain S14 / CCUG 15956)</name>
    <dbReference type="NCBI Taxonomy" id="314292"/>
    <lineage>
        <taxon>Bacteria</taxon>
        <taxon>Pseudomonadati</taxon>
        <taxon>Pseudomonadota</taxon>
        <taxon>Gammaproteobacteria</taxon>
        <taxon>Vibrionales</taxon>
        <taxon>Vibrionaceae</taxon>
        <taxon>Photobacterium</taxon>
    </lineage>
</organism>
<name>Q1ZN89_PHOAS</name>
<sequence length="72" mass="7742">MVRAGGFEPPTAWFVARYSIQLSYARTVLSLGKIFLLAIKGNNAVDKPYLAIIVDESKINGGEGGIRTLDTG</sequence>
<dbReference type="AntiFam" id="ANF00014">
    <property type="entry name" value="tRNA translation"/>
</dbReference>
<dbReference type="AlphaFoldDB" id="Q1ZN89"/>
<dbReference type="HOGENOM" id="CLU_2718816_0_0_6"/>
<evidence type="ECO:0000313" key="2">
    <source>
        <dbReference type="Proteomes" id="UP000001603"/>
    </source>
</evidence>
<gene>
    <name evidence="1" type="ORF">VAS14_20521</name>
</gene>
<dbReference type="Proteomes" id="UP000001603">
    <property type="component" value="Unassembled WGS sequence"/>
</dbReference>
<protein>
    <submittedName>
        <fullName evidence="1">Uncharacterized protein</fullName>
    </submittedName>
</protein>
<evidence type="ECO:0000313" key="1">
    <source>
        <dbReference type="EMBL" id="EAS63840.1"/>
    </source>
</evidence>
<proteinExistence type="predicted"/>